<keyword evidence="2" id="KW-1185">Reference proteome</keyword>
<dbReference type="Proteomes" id="UP001241377">
    <property type="component" value="Unassembled WGS sequence"/>
</dbReference>
<evidence type="ECO:0000313" key="1">
    <source>
        <dbReference type="EMBL" id="KAJ9113834.1"/>
    </source>
</evidence>
<gene>
    <name evidence="1" type="ORF">QFC19_000027</name>
</gene>
<accession>A0ACC2WRN7</accession>
<reference evidence="1" key="1">
    <citation type="submission" date="2023-04" db="EMBL/GenBank/DDBJ databases">
        <title>Draft Genome sequencing of Naganishia species isolated from polar environments using Oxford Nanopore Technology.</title>
        <authorList>
            <person name="Leo P."/>
            <person name="Venkateswaran K."/>
        </authorList>
    </citation>
    <scope>NUCLEOTIDE SEQUENCE</scope>
    <source>
        <strain evidence="1">MNA-CCFEE 5261</strain>
    </source>
</reference>
<comment type="caution">
    <text evidence="1">The sequence shown here is derived from an EMBL/GenBank/DDBJ whole genome shotgun (WGS) entry which is preliminary data.</text>
</comment>
<dbReference type="EMBL" id="JASBWR010000001">
    <property type="protein sequence ID" value="KAJ9113834.1"/>
    <property type="molecule type" value="Genomic_DNA"/>
</dbReference>
<proteinExistence type="predicted"/>
<evidence type="ECO:0000313" key="2">
    <source>
        <dbReference type="Proteomes" id="UP001241377"/>
    </source>
</evidence>
<name>A0ACC2WRN7_9TREE</name>
<organism evidence="1 2">
    <name type="scientific">Naganishia cerealis</name>
    <dbReference type="NCBI Taxonomy" id="610337"/>
    <lineage>
        <taxon>Eukaryota</taxon>
        <taxon>Fungi</taxon>
        <taxon>Dikarya</taxon>
        <taxon>Basidiomycota</taxon>
        <taxon>Agaricomycotina</taxon>
        <taxon>Tremellomycetes</taxon>
        <taxon>Filobasidiales</taxon>
        <taxon>Filobasidiaceae</taxon>
        <taxon>Naganishia</taxon>
    </lineage>
</organism>
<sequence>MPRPTQPGSVSVRSRADRLINLDSFYTHVRRCRWAFAAGLAVAVVGQVMRMPNMGMVWKRIVSFPTESGGDWWTEEEVPWVVSSLLLAAATITFFSSSRGSVLPLPPGVACEVASRASETTPLLPNNSLNQSAAITFGSFDSHSRHTTILFVLSFLVLILRPVPSLLYILKTHQAPPKLPFSEHSHQSLVRIVGNVGVWAMFIAIGLVRRGPEMRYDPPKLGTGFGLKAGVYDVQEDQGQGDAGDTLPYSGEAEDVAGKTREVSNVFDYDGCCLLNFVFVGYALHIGFLCAKKDKLEISDLPHLTYSQRAENIVLPIEGRVFLPEAHSPATTRFPSDSPEHIKGTSKHVGSWELARILWQGKRKHIVTIVLFEWAKVVAGFIPPYCLHEIIQSFDDQRSKQDKAYPLLMCAGLFVGMFSETLLASYVGVDEVVEGHFFRCYQHRVAEHVKLHLPVRAMLNVSLFSKILRSVDAKAAEAEGGVAGKGNSQGRAQILNLLLIDGERVGGLGYRAFLVSNAVLSLVIGVTFLYMMFGWATFVGMAVIPLAAPVSYLISVYRYRCDRELSRARDARTSAINEFLLSVKVIKLNAWDEHFVKRISVLRDKEIRLQRRRYHIGTGFNIIADQVPLVAILVIFFTYTKIMKATLEPAQAMVGMVVFFGKVKSALSLIPDVVSDLLLARISLDRLSRYFGKPEVTAWRQGTSTSGQIQLQQATIGWPSVRDPEEEQVDEFTEEVAFKLYNMNAILPPNALTLVSGRLGSGKTLFLLGLLGEARVLSGEIEAPRSRADALPLPEDLVDIELTVERWLDPSMTAYSPQISYIKHGSIRDNILNGLPMWHERYAAVLRQCALLSDLKLFDHADLTEVGEQGVTLVSQLTVISWIYSRSILCHSRGQSGGQKARAKTIYLDDILSAVDAHTARYLCQHCLKGDLLRDRTVVLVSHNVNLVLPLAQYVVHIENGTIDRAGRAEDFIDPFSQSGGEVEAEIQDNLLDATEPLEADALPYSSMPSEIRQIYEEERREIGQVNRRNYAFLFSSAGGVIYWAIFALIYGSTEFFNFLEILWLKYWTADGRPERLGHYLSGYATIVFIGILMGSFRWVWLYGIRFNNIRVGFTDSAAPKIHDLMLRRLVRSPLALFNSWPTGRLLNRFSGDMNQMDGSISDDVGRTVSADVFHFPQFQFKFTSSLSAHSFSELRAELRRLESTVGSPLVTLCNDAINSVAVLRAFGTGRIISQAMSVFTDVDRRTKLSNYIVLTQDISGAQAGFVLSFALNAATGLLGLLERLTFLDQSMVAVERLNEICNLPMEDEDSNAAALPPNWPREGRIQVRGLSVRYSEDMPVVLRDIDVDIEGGRRIALVGPTGSGKSTFALSLFRAVEPQCQQGTISIDGIDIAHIALHDLRSRLTAITQEPLLTSGTLRETLDISGEHNDHDLYDVLKRVNLITGNESVEEKARNPFLDLDSYVAIEGSNFSLGERQLLVLARALLKRSRIIVMDEATSNVDYETDAKITKALQTSVAPGTTLVTIAHRLRTIID</sequence>
<protein>
    <submittedName>
        <fullName evidence="1">Uncharacterized protein</fullName>
    </submittedName>
</protein>